<feature type="region of interest" description="Disordered" evidence="1">
    <location>
        <begin position="175"/>
        <end position="207"/>
    </location>
</feature>
<gene>
    <name evidence="2" type="ORF">BT96DRAFT_990404</name>
</gene>
<proteinExistence type="predicted"/>
<dbReference type="Proteomes" id="UP000799118">
    <property type="component" value="Unassembled WGS sequence"/>
</dbReference>
<sequence>MVGVLLWYDADTSACVIFDMGGLPWRQWDSGNEEVRFLVMVDASGSAVKHDYTSCISTVSLQNDTSRDIIFFRRLCLHDPVTIEPSYITVIRREFIEKSYEPSWMKELRTQVERKSRSEGDNDCGRGRTDYENAIQHNGRMGNTRRYGCHGSIGNTGEGVGTPRDRRVVMEGIRRREEGRGTRRRSRTGESGMGRGGSFAGQRPLPESVKSEIDTAHAKFKAEMAAIAQKAGRELNSCYNYLDADNVIPRAVNYFNIYQIWYGVHGEKSREPGESPTPLRRSKRSGPSRELTGMDSRNKEELVLLPARISYSSSTVDTVTTTS</sequence>
<organism evidence="2 3">
    <name type="scientific">Gymnopus androsaceus JB14</name>
    <dbReference type="NCBI Taxonomy" id="1447944"/>
    <lineage>
        <taxon>Eukaryota</taxon>
        <taxon>Fungi</taxon>
        <taxon>Dikarya</taxon>
        <taxon>Basidiomycota</taxon>
        <taxon>Agaricomycotina</taxon>
        <taxon>Agaricomycetes</taxon>
        <taxon>Agaricomycetidae</taxon>
        <taxon>Agaricales</taxon>
        <taxon>Marasmiineae</taxon>
        <taxon>Omphalotaceae</taxon>
        <taxon>Gymnopus</taxon>
    </lineage>
</organism>
<evidence type="ECO:0000313" key="2">
    <source>
        <dbReference type="EMBL" id="KAE9403367.1"/>
    </source>
</evidence>
<evidence type="ECO:0000256" key="1">
    <source>
        <dbReference type="SAM" id="MobiDB-lite"/>
    </source>
</evidence>
<accession>A0A6A4I2F5</accession>
<dbReference type="OrthoDB" id="2997110at2759"/>
<reference evidence="2" key="1">
    <citation type="journal article" date="2019" name="Environ. Microbiol.">
        <title>Fungal ecological strategies reflected in gene transcription - a case study of two litter decomposers.</title>
        <authorList>
            <person name="Barbi F."/>
            <person name="Kohler A."/>
            <person name="Barry K."/>
            <person name="Baskaran P."/>
            <person name="Daum C."/>
            <person name="Fauchery L."/>
            <person name="Ihrmark K."/>
            <person name="Kuo A."/>
            <person name="LaButti K."/>
            <person name="Lipzen A."/>
            <person name="Morin E."/>
            <person name="Grigoriev I.V."/>
            <person name="Henrissat B."/>
            <person name="Lindahl B."/>
            <person name="Martin F."/>
        </authorList>
    </citation>
    <scope>NUCLEOTIDE SEQUENCE</scope>
    <source>
        <strain evidence="2">JB14</strain>
    </source>
</reference>
<name>A0A6A4I2F5_9AGAR</name>
<dbReference type="AlphaFoldDB" id="A0A6A4I2F5"/>
<evidence type="ECO:0000313" key="3">
    <source>
        <dbReference type="Proteomes" id="UP000799118"/>
    </source>
</evidence>
<keyword evidence="3" id="KW-1185">Reference proteome</keyword>
<feature type="region of interest" description="Disordered" evidence="1">
    <location>
        <begin position="267"/>
        <end position="299"/>
    </location>
</feature>
<protein>
    <submittedName>
        <fullName evidence="2">Uncharacterized protein</fullName>
    </submittedName>
</protein>
<dbReference type="EMBL" id="ML769426">
    <property type="protein sequence ID" value="KAE9403367.1"/>
    <property type="molecule type" value="Genomic_DNA"/>
</dbReference>